<reference evidence="7 8" key="1">
    <citation type="submission" date="2018-07" db="EMBL/GenBank/DDBJ databases">
        <title>Genomic Encyclopedia of Type Strains, Phase III (KMG-III): the genomes of soil and plant-associated and newly described type strains.</title>
        <authorList>
            <person name="Whitman W."/>
        </authorList>
    </citation>
    <scope>NUCLEOTIDE SEQUENCE [LARGE SCALE GENOMIC DNA]</scope>
    <source>
        <strain evidence="7 8">CECT 8236</strain>
    </source>
</reference>
<dbReference type="PANTHER" id="PTHR33931">
    <property type="entry name" value="HOLIN-LIKE PROTEIN CIDA-RELATED"/>
    <property type="match status" value="1"/>
</dbReference>
<evidence type="ECO:0000313" key="8">
    <source>
        <dbReference type="Proteomes" id="UP000256869"/>
    </source>
</evidence>
<evidence type="ECO:0000256" key="5">
    <source>
        <dbReference type="ARBA" id="ARBA00023136"/>
    </source>
</evidence>
<evidence type="ECO:0000256" key="1">
    <source>
        <dbReference type="ARBA" id="ARBA00004651"/>
    </source>
</evidence>
<accession>A0A3D9IJ11</accession>
<feature type="transmembrane region" description="Helical" evidence="6">
    <location>
        <begin position="25"/>
        <end position="44"/>
    </location>
</feature>
<comment type="subcellular location">
    <subcellularLocation>
        <location evidence="1">Cell membrane</location>
        <topology evidence="1">Multi-pass membrane protein</topology>
    </subcellularLocation>
</comment>
<proteinExistence type="predicted"/>
<dbReference type="OrthoDB" id="3176438at2"/>
<evidence type="ECO:0000256" key="3">
    <source>
        <dbReference type="ARBA" id="ARBA00022692"/>
    </source>
</evidence>
<keyword evidence="4 6" id="KW-1133">Transmembrane helix</keyword>
<keyword evidence="2" id="KW-1003">Cell membrane</keyword>
<name>A0A3D9IJ11_9BACL</name>
<dbReference type="GO" id="GO:0005886">
    <property type="term" value="C:plasma membrane"/>
    <property type="evidence" value="ECO:0007669"/>
    <property type="project" value="UniProtKB-SubCell"/>
</dbReference>
<evidence type="ECO:0000256" key="4">
    <source>
        <dbReference type="ARBA" id="ARBA00022989"/>
    </source>
</evidence>
<gene>
    <name evidence="7" type="ORF">DFP95_105202</name>
</gene>
<dbReference type="RefSeq" id="WP_115992801.1">
    <property type="nucleotide sequence ID" value="NZ_QRDY01000005.1"/>
</dbReference>
<keyword evidence="5 6" id="KW-0472">Membrane</keyword>
<evidence type="ECO:0000256" key="6">
    <source>
        <dbReference type="SAM" id="Phobius"/>
    </source>
</evidence>
<sequence>MGGLAILFGYQCIGYAAHRFLEVPLPANVIGLILLVVSLFCGWVKVEWIELSAQFLLKHMMIFFAPTIVGTIVFFSRIGDEWVSITLSLVGSALTVLLVTGWTTAWLVKRKPKGEGA</sequence>
<keyword evidence="3 6" id="KW-0812">Transmembrane</keyword>
<evidence type="ECO:0000313" key="7">
    <source>
        <dbReference type="EMBL" id="RED61773.1"/>
    </source>
</evidence>
<dbReference type="Pfam" id="PF03788">
    <property type="entry name" value="LrgA"/>
    <property type="match status" value="1"/>
</dbReference>
<evidence type="ECO:0000256" key="2">
    <source>
        <dbReference type="ARBA" id="ARBA00022475"/>
    </source>
</evidence>
<dbReference type="InterPro" id="IPR005538">
    <property type="entry name" value="LrgA/CidA"/>
</dbReference>
<dbReference type="AlphaFoldDB" id="A0A3D9IJ11"/>
<comment type="caution">
    <text evidence="7">The sequence shown here is derived from an EMBL/GenBank/DDBJ whole genome shotgun (WGS) entry which is preliminary data.</text>
</comment>
<keyword evidence="8" id="KW-1185">Reference proteome</keyword>
<feature type="transmembrane region" description="Helical" evidence="6">
    <location>
        <begin position="56"/>
        <end position="76"/>
    </location>
</feature>
<dbReference type="Proteomes" id="UP000256869">
    <property type="component" value="Unassembled WGS sequence"/>
</dbReference>
<organism evidence="7 8">
    <name type="scientific">Cohnella lupini</name>
    <dbReference type="NCBI Taxonomy" id="1294267"/>
    <lineage>
        <taxon>Bacteria</taxon>
        <taxon>Bacillati</taxon>
        <taxon>Bacillota</taxon>
        <taxon>Bacilli</taxon>
        <taxon>Bacillales</taxon>
        <taxon>Paenibacillaceae</taxon>
        <taxon>Cohnella</taxon>
    </lineage>
</organism>
<protein>
    <submittedName>
        <fullName evidence="7">Holin-like protein</fullName>
    </submittedName>
</protein>
<dbReference type="PANTHER" id="PTHR33931:SF2">
    <property type="entry name" value="HOLIN-LIKE PROTEIN CIDA"/>
    <property type="match status" value="1"/>
</dbReference>
<feature type="transmembrane region" description="Helical" evidence="6">
    <location>
        <begin position="82"/>
        <end position="108"/>
    </location>
</feature>
<dbReference type="EMBL" id="QRDY01000005">
    <property type="protein sequence ID" value="RED61773.1"/>
    <property type="molecule type" value="Genomic_DNA"/>
</dbReference>